<gene>
    <name evidence="1" type="ORF">ACFFSA_28725</name>
</gene>
<proteinExistence type="predicted"/>
<name>A0ABV5S5Z0_9ACTN</name>
<comment type="caution">
    <text evidence="1">The sequence shown here is derived from an EMBL/GenBank/DDBJ whole genome shotgun (WGS) entry which is preliminary data.</text>
</comment>
<organism evidence="1 2">
    <name type="scientific">Nonomuraea helvata</name>
    <dbReference type="NCBI Taxonomy" id="37484"/>
    <lineage>
        <taxon>Bacteria</taxon>
        <taxon>Bacillati</taxon>
        <taxon>Actinomycetota</taxon>
        <taxon>Actinomycetes</taxon>
        <taxon>Streptosporangiales</taxon>
        <taxon>Streptosporangiaceae</taxon>
        <taxon>Nonomuraea</taxon>
    </lineage>
</organism>
<sequence>MFEIRAKEGTAVAKAGTFADAETALDRLAETTIGEWTIVDSSTGQTVATLIVTTLPRRSVIQELNDGRHRA</sequence>
<accession>A0ABV5S5Z0</accession>
<evidence type="ECO:0000313" key="2">
    <source>
        <dbReference type="Proteomes" id="UP001589532"/>
    </source>
</evidence>
<evidence type="ECO:0000313" key="1">
    <source>
        <dbReference type="EMBL" id="MFB9627088.1"/>
    </source>
</evidence>
<dbReference type="RefSeq" id="WP_344988957.1">
    <property type="nucleotide sequence ID" value="NZ_BAAAXV010000004.1"/>
</dbReference>
<reference evidence="1 2" key="1">
    <citation type="submission" date="2024-09" db="EMBL/GenBank/DDBJ databases">
        <authorList>
            <person name="Sun Q."/>
            <person name="Mori K."/>
        </authorList>
    </citation>
    <scope>NUCLEOTIDE SEQUENCE [LARGE SCALE GENOMIC DNA]</scope>
    <source>
        <strain evidence="1 2">JCM 3143</strain>
    </source>
</reference>
<dbReference type="Proteomes" id="UP001589532">
    <property type="component" value="Unassembled WGS sequence"/>
</dbReference>
<dbReference type="EMBL" id="JBHMBW010000027">
    <property type="protein sequence ID" value="MFB9627088.1"/>
    <property type="molecule type" value="Genomic_DNA"/>
</dbReference>
<keyword evidence="2" id="KW-1185">Reference proteome</keyword>
<protein>
    <recommendedName>
        <fullName evidence="3">DUF2188 domain-containing protein</fullName>
    </recommendedName>
</protein>
<evidence type="ECO:0008006" key="3">
    <source>
        <dbReference type="Google" id="ProtNLM"/>
    </source>
</evidence>